<dbReference type="RefSeq" id="WP_307569396.1">
    <property type="nucleotide sequence ID" value="NZ_JAUSQU010000003.1"/>
</dbReference>
<evidence type="ECO:0000313" key="1">
    <source>
        <dbReference type="EMBL" id="MDP9850397.1"/>
    </source>
</evidence>
<name>A0ABT9QUG0_9ACTN</name>
<reference evidence="1 2" key="1">
    <citation type="submission" date="2023-07" db="EMBL/GenBank/DDBJ databases">
        <title>Sequencing the genomes of 1000 actinobacteria strains.</title>
        <authorList>
            <person name="Klenk H.-P."/>
        </authorList>
    </citation>
    <scope>NUCLEOTIDE SEQUENCE [LARGE SCALE GENOMIC DNA]</scope>
    <source>
        <strain evidence="1 2">DSM 46740</strain>
    </source>
</reference>
<keyword evidence="2" id="KW-1185">Reference proteome</keyword>
<gene>
    <name evidence="1" type="ORF">J2853_009693</name>
</gene>
<organism evidence="1 2">
    <name type="scientific">Streptosporangium lutulentum</name>
    <dbReference type="NCBI Taxonomy" id="1461250"/>
    <lineage>
        <taxon>Bacteria</taxon>
        <taxon>Bacillati</taxon>
        <taxon>Actinomycetota</taxon>
        <taxon>Actinomycetes</taxon>
        <taxon>Streptosporangiales</taxon>
        <taxon>Streptosporangiaceae</taxon>
        <taxon>Streptosporangium</taxon>
    </lineage>
</organism>
<dbReference type="EMBL" id="JAUSQU010000003">
    <property type="protein sequence ID" value="MDP9850397.1"/>
    <property type="molecule type" value="Genomic_DNA"/>
</dbReference>
<sequence length="188" mass="20846">MTTILTAFALLAIHYGLTWLAVAIGVLDIVLCVSFWSFWLISRVDTFTVPNALSELLQLARALPFNQPLPTLGGFWIWIRAAGSPVVIERVRQADVAEAERDLADGHQVSTAPCDVFIVHSPSMITLRRLSLPATLNPDGGLRLLPLPQMSLRERARTLWLLRTTGSAHLSESEIAELVEQLRLARPF</sequence>
<dbReference type="Proteomes" id="UP001225356">
    <property type="component" value="Unassembled WGS sequence"/>
</dbReference>
<accession>A0ABT9QUG0</accession>
<evidence type="ECO:0000313" key="2">
    <source>
        <dbReference type="Proteomes" id="UP001225356"/>
    </source>
</evidence>
<proteinExistence type="predicted"/>
<protein>
    <submittedName>
        <fullName evidence="1">Uncharacterized protein</fullName>
    </submittedName>
</protein>
<comment type="caution">
    <text evidence="1">The sequence shown here is derived from an EMBL/GenBank/DDBJ whole genome shotgun (WGS) entry which is preliminary data.</text>
</comment>